<keyword evidence="1" id="KW-0732">Signal</keyword>
<dbReference type="InterPro" id="IPR010546">
    <property type="entry name" value="DUF1120"/>
</dbReference>
<name>A0A316EX55_9BURK</name>
<dbReference type="Pfam" id="PF06551">
    <property type="entry name" value="DUF1120"/>
    <property type="match status" value="1"/>
</dbReference>
<comment type="caution">
    <text evidence="2">The sequence shown here is derived from an EMBL/GenBank/DDBJ whole genome shotgun (WGS) entry which is preliminary data.</text>
</comment>
<dbReference type="AlphaFoldDB" id="A0A316EX55"/>
<sequence>MCRAPSPSASVRLRAVRATVPALMALAGMAAGLLPTAAVASDTVPFSIGASIVPTSCNVSLSQATLDFGTIPAAALSESAATKLPSRDVTVTVACDAAASVALAMTDNRQGSESRDSGNPTLFGVGLVNNKTVGNFTLATGNAVGDGNVTDPIVRNGGGAWSRLSGDLSGASDYQLSWAPKGNVAPGTYKTMQQTFAVSLEIAAKNNLPPLSQGVPIDGSMTFSVVYL</sequence>
<dbReference type="EMBL" id="QGGT01000001">
    <property type="protein sequence ID" value="PWK36445.1"/>
    <property type="molecule type" value="Genomic_DNA"/>
</dbReference>
<proteinExistence type="predicted"/>
<evidence type="ECO:0000256" key="1">
    <source>
        <dbReference type="SAM" id="SignalP"/>
    </source>
</evidence>
<gene>
    <name evidence="2" type="ORF">C7419_101300</name>
</gene>
<keyword evidence="3" id="KW-1185">Reference proteome</keyword>
<feature type="signal peptide" evidence="1">
    <location>
        <begin position="1"/>
        <end position="40"/>
    </location>
</feature>
<organism evidence="2 3">
    <name type="scientific">Cupriavidus plantarum</name>
    <dbReference type="NCBI Taxonomy" id="942865"/>
    <lineage>
        <taxon>Bacteria</taxon>
        <taxon>Pseudomonadati</taxon>
        <taxon>Pseudomonadota</taxon>
        <taxon>Betaproteobacteria</taxon>
        <taxon>Burkholderiales</taxon>
        <taxon>Burkholderiaceae</taxon>
        <taxon>Cupriavidus</taxon>
    </lineage>
</organism>
<accession>A0A316EX55</accession>
<evidence type="ECO:0000313" key="2">
    <source>
        <dbReference type="EMBL" id="PWK36445.1"/>
    </source>
</evidence>
<evidence type="ECO:0000313" key="3">
    <source>
        <dbReference type="Proteomes" id="UP000245754"/>
    </source>
</evidence>
<protein>
    <submittedName>
        <fullName evidence="2">Uncharacterized protein DUF1120</fullName>
    </submittedName>
</protein>
<feature type="chain" id="PRO_5016242434" evidence="1">
    <location>
        <begin position="41"/>
        <end position="228"/>
    </location>
</feature>
<reference evidence="2 3" key="1">
    <citation type="submission" date="2018-05" db="EMBL/GenBank/DDBJ databases">
        <title>Genomic Encyclopedia of Type Strains, Phase IV (KMG-V): Genome sequencing to study the core and pangenomes of soil and plant-associated prokaryotes.</title>
        <authorList>
            <person name="Whitman W."/>
        </authorList>
    </citation>
    <scope>NUCLEOTIDE SEQUENCE [LARGE SCALE GENOMIC DNA]</scope>
    <source>
        <strain evidence="2 3">SLV-132</strain>
    </source>
</reference>
<dbReference type="Proteomes" id="UP000245754">
    <property type="component" value="Unassembled WGS sequence"/>
</dbReference>